<organism evidence="3 4">
    <name type="scientific">Candidatus Treponema excrementipullorum</name>
    <dbReference type="NCBI Taxonomy" id="2838768"/>
    <lineage>
        <taxon>Bacteria</taxon>
        <taxon>Pseudomonadati</taxon>
        <taxon>Spirochaetota</taxon>
        <taxon>Spirochaetia</taxon>
        <taxon>Spirochaetales</taxon>
        <taxon>Treponemataceae</taxon>
        <taxon>Treponema</taxon>
    </lineage>
</organism>
<dbReference type="PANTHER" id="PTHR30105:SF2">
    <property type="entry name" value="DIVERGENT POLYSACCHARIDE DEACETYLASE SUPERFAMILY"/>
    <property type="match status" value="1"/>
</dbReference>
<dbReference type="CDD" id="cd10936">
    <property type="entry name" value="CE4_DAC2"/>
    <property type="match status" value="1"/>
</dbReference>
<keyword evidence="2" id="KW-0812">Transmembrane</keyword>
<dbReference type="GO" id="GO:0005975">
    <property type="term" value="P:carbohydrate metabolic process"/>
    <property type="evidence" value="ECO:0007669"/>
    <property type="project" value="InterPro"/>
</dbReference>
<gene>
    <name evidence="3" type="ORF">IAA16_07040</name>
</gene>
<dbReference type="Pfam" id="PF04748">
    <property type="entry name" value="Polysacc_deac_2"/>
    <property type="match status" value="1"/>
</dbReference>
<feature type="region of interest" description="Disordered" evidence="1">
    <location>
        <begin position="231"/>
        <end position="256"/>
    </location>
</feature>
<evidence type="ECO:0000256" key="1">
    <source>
        <dbReference type="SAM" id="MobiDB-lite"/>
    </source>
</evidence>
<feature type="compositionally biased region" description="Basic residues" evidence="1">
    <location>
        <begin position="55"/>
        <end position="67"/>
    </location>
</feature>
<accession>A0A9E2L2V2</accession>
<feature type="compositionally biased region" description="Polar residues" evidence="1">
    <location>
        <begin position="179"/>
        <end position="218"/>
    </location>
</feature>
<keyword evidence="2" id="KW-1133">Transmembrane helix</keyword>
<keyword evidence="2" id="KW-0472">Membrane</keyword>
<dbReference type="Gene3D" id="3.20.20.370">
    <property type="entry name" value="Glycoside hydrolase/deacetylase"/>
    <property type="match status" value="1"/>
</dbReference>
<dbReference type="PANTHER" id="PTHR30105">
    <property type="entry name" value="UNCHARACTERIZED YIBQ-RELATED"/>
    <property type="match status" value="1"/>
</dbReference>
<proteinExistence type="predicted"/>
<feature type="region of interest" description="Disordered" evidence="1">
    <location>
        <begin position="1"/>
        <end position="67"/>
    </location>
</feature>
<reference evidence="3" key="2">
    <citation type="submission" date="2021-04" db="EMBL/GenBank/DDBJ databases">
        <authorList>
            <person name="Gilroy R."/>
        </authorList>
    </citation>
    <scope>NUCLEOTIDE SEQUENCE</scope>
    <source>
        <strain evidence="3">Gambia15-2214</strain>
    </source>
</reference>
<feature type="compositionally biased region" description="Low complexity" evidence="1">
    <location>
        <begin position="157"/>
        <end position="172"/>
    </location>
</feature>
<feature type="region of interest" description="Disordered" evidence="1">
    <location>
        <begin position="117"/>
        <end position="218"/>
    </location>
</feature>
<protein>
    <submittedName>
        <fullName evidence="3">Divergent polysaccharide deacetylase family protein</fullName>
    </submittedName>
</protein>
<dbReference type="InterPro" id="IPR006837">
    <property type="entry name" value="Divergent_DAC"/>
</dbReference>
<reference evidence="3" key="1">
    <citation type="journal article" date="2021" name="PeerJ">
        <title>Extensive microbial diversity within the chicken gut microbiome revealed by metagenomics and culture.</title>
        <authorList>
            <person name="Gilroy R."/>
            <person name="Ravi A."/>
            <person name="Getino M."/>
            <person name="Pursley I."/>
            <person name="Horton D.L."/>
            <person name="Alikhan N.F."/>
            <person name="Baker D."/>
            <person name="Gharbi K."/>
            <person name="Hall N."/>
            <person name="Watson M."/>
            <person name="Adriaenssens E.M."/>
            <person name="Foster-Nyarko E."/>
            <person name="Jarju S."/>
            <person name="Secka A."/>
            <person name="Antonio M."/>
            <person name="Oren A."/>
            <person name="Chaudhuri R.R."/>
            <person name="La Ragione R."/>
            <person name="Hildebrand F."/>
            <person name="Pallen M.J."/>
        </authorList>
    </citation>
    <scope>NUCLEOTIDE SEQUENCE</scope>
    <source>
        <strain evidence="3">Gambia15-2214</strain>
    </source>
</reference>
<dbReference type="EMBL" id="JAHLFV010000166">
    <property type="protein sequence ID" value="MBU3850305.1"/>
    <property type="molecule type" value="Genomic_DNA"/>
</dbReference>
<evidence type="ECO:0000313" key="3">
    <source>
        <dbReference type="EMBL" id="MBU3850305.1"/>
    </source>
</evidence>
<feature type="compositionally biased region" description="Polar residues" evidence="1">
    <location>
        <begin position="144"/>
        <end position="156"/>
    </location>
</feature>
<feature type="compositionally biased region" description="Basic and acidic residues" evidence="1">
    <location>
        <begin position="1"/>
        <end position="13"/>
    </location>
</feature>
<name>A0A9E2L2V2_9SPIR</name>
<dbReference type="Proteomes" id="UP000823914">
    <property type="component" value="Unassembled WGS sequence"/>
</dbReference>
<evidence type="ECO:0000313" key="4">
    <source>
        <dbReference type="Proteomes" id="UP000823914"/>
    </source>
</evidence>
<feature type="compositionally biased region" description="Basic and acidic residues" evidence="1">
    <location>
        <begin position="20"/>
        <end position="32"/>
    </location>
</feature>
<sequence length="490" mass="51998">MSEEKKDITKTKSPETSSPKSEENAQTKEKKNVQRASGTRKQEQSTPKIDSTRQKSTKKTTTRKKKVPKVVFKKTHVAILASSIIVVCSLILTVAIFRYSDPRGAVQKEVTATQKTELTLQGDSSAPADSSGRQGSDVGDGIGTNKSGTGTATSNISSAGSTVSAGAGTTVADNFSPVPGNNTRGSESATNVGKVTQDNSTGTNKAGDSSGTSDIKTDTSVADVTQSLPDNALAMGGQDDKIPTVQGDQDSDKTREDFGIPQAVGNPKIALVFDDGGYSLSDLQHFLDLPFPLAVAVLPQLNNSVAAAQKIRAAGKELLLHQPMQAINLKVDPGPGAITPTMHTYEIAEVVRQNIAQIGPVVGMNNHEGSLITESAPKIGAVLEVCKNTGIFFLDSRTTANSVVSQVAMEFGMNILERDIFLDNTPNREDILKEFLKGVKVANRDGYAIMIGHIWSGSNLANLLEEVYPVLKSKGYTLVTPGDLYENLGY</sequence>
<feature type="compositionally biased region" description="Polar residues" evidence="1">
    <location>
        <begin position="117"/>
        <end position="134"/>
    </location>
</feature>
<feature type="transmembrane region" description="Helical" evidence="2">
    <location>
        <begin position="77"/>
        <end position="99"/>
    </location>
</feature>
<evidence type="ECO:0000256" key="2">
    <source>
        <dbReference type="SAM" id="Phobius"/>
    </source>
</evidence>
<dbReference type="InterPro" id="IPR011330">
    <property type="entry name" value="Glyco_hydro/deAcase_b/a-brl"/>
</dbReference>
<comment type="caution">
    <text evidence="3">The sequence shown here is derived from an EMBL/GenBank/DDBJ whole genome shotgun (WGS) entry which is preliminary data.</text>
</comment>
<feature type="compositionally biased region" description="Polar residues" evidence="1">
    <location>
        <begin position="34"/>
        <end position="49"/>
    </location>
</feature>
<dbReference type="SUPFAM" id="SSF88713">
    <property type="entry name" value="Glycoside hydrolase/deacetylase"/>
    <property type="match status" value="1"/>
</dbReference>
<dbReference type="AlphaFoldDB" id="A0A9E2L2V2"/>